<keyword evidence="10" id="KW-1185">Reference proteome</keyword>
<accession>A0A1E7DU76</accession>
<dbReference type="InterPro" id="IPR051536">
    <property type="entry name" value="UDG_Type-4/5"/>
</dbReference>
<dbReference type="CDD" id="cd10030">
    <property type="entry name" value="UDG-F4_TTUDGA_SPO1dp_like"/>
    <property type="match status" value="1"/>
</dbReference>
<keyword evidence="4" id="KW-0378">Hydrolase</keyword>
<name>A0A1E7DU76_9BACI</name>
<keyword evidence="1" id="KW-0004">4Fe-4S</keyword>
<dbReference type="OrthoDB" id="5290748at2"/>
<dbReference type="GO" id="GO:0097506">
    <property type="term" value="F:deaminated base DNA N-glycosylase activity"/>
    <property type="evidence" value="ECO:0007669"/>
    <property type="project" value="UniProtKB-ARBA"/>
</dbReference>
<evidence type="ECO:0000256" key="6">
    <source>
        <dbReference type="ARBA" id="ARBA00023014"/>
    </source>
</evidence>
<dbReference type="SMART" id="SM00986">
    <property type="entry name" value="UDG"/>
    <property type="match status" value="1"/>
</dbReference>
<keyword evidence="2" id="KW-0479">Metal-binding</keyword>
<dbReference type="Proteomes" id="UP000095658">
    <property type="component" value="Unassembled WGS sequence"/>
</dbReference>
<dbReference type="GO" id="GO:0006281">
    <property type="term" value="P:DNA repair"/>
    <property type="evidence" value="ECO:0007669"/>
    <property type="project" value="UniProtKB-KW"/>
</dbReference>
<evidence type="ECO:0000259" key="8">
    <source>
        <dbReference type="SMART" id="SM00986"/>
    </source>
</evidence>
<dbReference type="RefSeq" id="WP_069937182.1">
    <property type="nucleotide sequence ID" value="NZ_MAMP01000004.1"/>
</dbReference>
<feature type="domain" description="Uracil-DNA glycosylase-like" evidence="8">
    <location>
        <begin position="25"/>
        <end position="201"/>
    </location>
</feature>
<dbReference type="PANTHER" id="PTHR33693:SF1">
    <property type="entry name" value="TYPE-4 URACIL-DNA GLYCOSYLASE"/>
    <property type="match status" value="1"/>
</dbReference>
<dbReference type="PANTHER" id="PTHR33693">
    <property type="entry name" value="TYPE-5 URACIL-DNA GLYCOSYLASE"/>
    <property type="match status" value="1"/>
</dbReference>
<evidence type="ECO:0000256" key="1">
    <source>
        <dbReference type="ARBA" id="ARBA00022485"/>
    </source>
</evidence>
<dbReference type="SMART" id="SM00987">
    <property type="entry name" value="UreE_C"/>
    <property type="match status" value="1"/>
</dbReference>
<dbReference type="EMBL" id="MAMP01000004">
    <property type="protein sequence ID" value="OES46238.1"/>
    <property type="molecule type" value="Genomic_DNA"/>
</dbReference>
<organism evidence="9 10">
    <name type="scientific">Domibacillus iocasae</name>
    <dbReference type="NCBI Taxonomy" id="1714016"/>
    <lineage>
        <taxon>Bacteria</taxon>
        <taxon>Bacillati</taxon>
        <taxon>Bacillota</taxon>
        <taxon>Bacilli</taxon>
        <taxon>Bacillales</taxon>
        <taxon>Bacillaceae</taxon>
        <taxon>Domibacillus</taxon>
    </lineage>
</organism>
<keyword evidence="3" id="KW-0227">DNA damage</keyword>
<proteinExistence type="predicted"/>
<dbReference type="InterPro" id="IPR036895">
    <property type="entry name" value="Uracil-DNA_glycosylase-like_sf"/>
</dbReference>
<evidence type="ECO:0000256" key="3">
    <source>
        <dbReference type="ARBA" id="ARBA00022763"/>
    </source>
</evidence>
<dbReference type="AlphaFoldDB" id="A0A1E7DU76"/>
<evidence type="ECO:0000256" key="4">
    <source>
        <dbReference type="ARBA" id="ARBA00022801"/>
    </source>
</evidence>
<dbReference type="GO" id="GO:0051539">
    <property type="term" value="F:4 iron, 4 sulfur cluster binding"/>
    <property type="evidence" value="ECO:0007669"/>
    <property type="project" value="UniProtKB-KW"/>
</dbReference>
<dbReference type="STRING" id="1714016.BA724_15440"/>
<gene>
    <name evidence="9" type="ORF">BA724_15440</name>
</gene>
<protein>
    <submittedName>
        <fullName evidence="9">Uracil-DNA glycosylase</fullName>
    </submittedName>
</protein>
<keyword evidence="5" id="KW-0408">Iron</keyword>
<dbReference type="Gene3D" id="3.40.470.10">
    <property type="entry name" value="Uracil-DNA glycosylase-like domain"/>
    <property type="match status" value="1"/>
</dbReference>
<evidence type="ECO:0000313" key="10">
    <source>
        <dbReference type="Proteomes" id="UP000095658"/>
    </source>
</evidence>
<evidence type="ECO:0000256" key="7">
    <source>
        <dbReference type="ARBA" id="ARBA00023204"/>
    </source>
</evidence>
<keyword evidence="7" id="KW-0234">DNA repair</keyword>
<sequence>MRIPEELAEIGKKRIEPYPVEGFVYGSGPKHPKLMLVGEAPGETEIGNGIPFSGRAGKELMKFLEMAGVKREDVYITSAVRSRPYKWGEKNGPDGTKVKRKYNRVPTSGEILAHAPLLDYEIKHVHAPIIVTLGNIGLKRLAGKEKKVSDLHGELIVQPVMRLKGDQYEWTEKQYRLFPTFHPASIFYNRSLLELIHADMEKLRELCRNFPVNDQADQDKNH</sequence>
<dbReference type="SUPFAM" id="SSF52141">
    <property type="entry name" value="Uracil-DNA glycosylase-like"/>
    <property type="match status" value="1"/>
</dbReference>
<evidence type="ECO:0000313" key="9">
    <source>
        <dbReference type="EMBL" id="OES46238.1"/>
    </source>
</evidence>
<dbReference type="InterPro" id="IPR005122">
    <property type="entry name" value="Uracil-DNA_glycosylase-like"/>
</dbReference>
<evidence type="ECO:0000256" key="2">
    <source>
        <dbReference type="ARBA" id="ARBA00022723"/>
    </source>
</evidence>
<dbReference type="Pfam" id="PF03167">
    <property type="entry name" value="UDG"/>
    <property type="match status" value="1"/>
</dbReference>
<keyword evidence="6" id="KW-0411">Iron-sulfur</keyword>
<reference evidence="9 10" key="1">
    <citation type="submission" date="2016-06" db="EMBL/GenBank/DDBJ databases">
        <title>Domibacillus iocasae genome sequencing.</title>
        <authorList>
            <person name="Verma A."/>
            <person name="Pal Y."/>
            <person name="Ojha A.K."/>
            <person name="Krishnamurthi S."/>
        </authorList>
    </citation>
    <scope>NUCLEOTIDE SEQUENCE [LARGE SCALE GENOMIC DNA]</scope>
    <source>
        <strain evidence="9 10">DSM 29979</strain>
    </source>
</reference>
<comment type="caution">
    <text evidence="9">The sequence shown here is derived from an EMBL/GenBank/DDBJ whole genome shotgun (WGS) entry which is preliminary data.</text>
</comment>
<evidence type="ECO:0000256" key="5">
    <source>
        <dbReference type="ARBA" id="ARBA00023004"/>
    </source>
</evidence>
<dbReference type="GO" id="GO:0046872">
    <property type="term" value="F:metal ion binding"/>
    <property type="evidence" value="ECO:0007669"/>
    <property type="project" value="UniProtKB-KW"/>
</dbReference>